<dbReference type="EMBL" id="VIWU01000001">
    <property type="protein sequence ID" value="TWF79002.1"/>
    <property type="molecule type" value="Genomic_DNA"/>
</dbReference>
<comment type="caution">
    <text evidence="2">The sequence shown here is derived from an EMBL/GenBank/DDBJ whole genome shotgun (WGS) entry which is preliminary data.</text>
</comment>
<evidence type="ECO:0000313" key="2">
    <source>
        <dbReference type="EMBL" id="TWF79002.1"/>
    </source>
</evidence>
<evidence type="ECO:0000259" key="1">
    <source>
        <dbReference type="Pfam" id="PF13701"/>
    </source>
</evidence>
<evidence type="ECO:0000313" key="3">
    <source>
        <dbReference type="Proteomes" id="UP000321261"/>
    </source>
</evidence>
<gene>
    <name evidence="2" type="ORF">FHX44_114928</name>
</gene>
<reference evidence="2 3" key="1">
    <citation type="submission" date="2019-06" db="EMBL/GenBank/DDBJ databases">
        <title>Sequencing the genomes of 1000 actinobacteria strains.</title>
        <authorList>
            <person name="Klenk H.-P."/>
        </authorList>
    </citation>
    <scope>NUCLEOTIDE SEQUENCE [LARGE SCALE GENOMIC DNA]</scope>
    <source>
        <strain evidence="2 3">DSM 45671</strain>
    </source>
</reference>
<dbReference type="Proteomes" id="UP000321261">
    <property type="component" value="Unassembled WGS sequence"/>
</dbReference>
<dbReference type="AlphaFoldDB" id="A0A561SVW1"/>
<accession>A0A561SVW1</accession>
<dbReference type="InterPro" id="IPR025668">
    <property type="entry name" value="Tnp_DDE_dom"/>
</dbReference>
<dbReference type="Pfam" id="PF13701">
    <property type="entry name" value="DDE_Tnp_1_4"/>
    <property type="match status" value="1"/>
</dbReference>
<organism evidence="2 3">
    <name type="scientific">Pseudonocardia hierapolitana</name>
    <dbReference type="NCBI Taxonomy" id="1128676"/>
    <lineage>
        <taxon>Bacteria</taxon>
        <taxon>Bacillati</taxon>
        <taxon>Actinomycetota</taxon>
        <taxon>Actinomycetes</taxon>
        <taxon>Pseudonocardiales</taxon>
        <taxon>Pseudonocardiaceae</taxon>
        <taxon>Pseudonocardia</taxon>
    </lineage>
</organism>
<sequence length="163" mass="17136">MQATTTRPKIIVIADGSGVVSHAGSRLPADVADRTTLTGELSQALDPLRPARACHDPGRVLVDLAVAVAGGATTISEIAVPGEQAELFGQVASDSTCWRLLDRLDGSVLAAVAAARARAREVVWDQHAEHRGRAFPPARVAGHELNLLVIDLDATIVICHSEK</sequence>
<feature type="domain" description="Transposase DDE" evidence="1">
    <location>
        <begin position="5"/>
        <end position="163"/>
    </location>
</feature>
<proteinExistence type="predicted"/>
<keyword evidence="3" id="KW-1185">Reference proteome</keyword>
<protein>
    <submittedName>
        <fullName evidence="2">DDE family transposase</fullName>
    </submittedName>
</protein>
<name>A0A561SVW1_9PSEU</name>